<dbReference type="OrthoDB" id="5985073at2759"/>
<protein>
    <submittedName>
        <fullName evidence="3">Putative N-acetylmuramoyl-L-alanine amidase CwlA</fullName>
    </submittedName>
</protein>
<evidence type="ECO:0000313" key="3">
    <source>
        <dbReference type="EMBL" id="KAA6402337.1"/>
    </source>
</evidence>
<dbReference type="PANTHER" id="PTHR34408:SF1">
    <property type="entry name" value="GLYCOSYL HYDROLASE FAMILY 19 DOMAIN-CONTAINING PROTEIN HI_1415"/>
    <property type="match status" value="1"/>
</dbReference>
<proteinExistence type="predicted"/>
<feature type="signal peptide" evidence="2">
    <location>
        <begin position="1"/>
        <end position="21"/>
    </location>
</feature>
<dbReference type="EMBL" id="SNRW01000252">
    <property type="protein sequence ID" value="KAA6402337.1"/>
    <property type="molecule type" value="Genomic_DNA"/>
</dbReference>
<dbReference type="PANTHER" id="PTHR34408">
    <property type="entry name" value="FAMILY PROTEIN, PUTATIVE-RELATED"/>
    <property type="match status" value="1"/>
</dbReference>
<feature type="chain" id="PRO_5023944307" evidence="2">
    <location>
        <begin position="22"/>
        <end position="239"/>
    </location>
</feature>
<gene>
    <name evidence="3" type="ORF">EZS28_002142</name>
</gene>
<dbReference type="InterPro" id="IPR052354">
    <property type="entry name" value="Cell_Wall_Dynamics_Protein"/>
</dbReference>
<dbReference type="Proteomes" id="UP000324800">
    <property type="component" value="Unassembled WGS sequence"/>
</dbReference>
<reference evidence="3 4" key="1">
    <citation type="submission" date="2019-03" db="EMBL/GenBank/DDBJ databases">
        <title>Single cell metagenomics reveals metabolic interactions within the superorganism composed of flagellate Streblomastix strix and complex community of Bacteroidetes bacteria on its surface.</title>
        <authorList>
            <person name="Treitli S.C."/>
            <person name="Kolisko M."/>
            <person name="Husnik F."/>
            <person name="Keeling P."/>
            <person name="Hampl V."/>
        </authorList>
    </citation>
    <scope>NUCLEOTIDE SEQUENCE [LARGE SCALE GENOMIC DNA]</scope>
    <source>
        <strain evidence="3">ST1C</strain>
    </source>
</reference>
<keyword evidence="1" id="KW-0175">Coiled coil</keyword>
<keyword evidence="2" id="KW-0732">Signal</keyword>
<comment type="caution">
    <text evidence="3">The sequence shown here is derived from an EMBL/GenBank/DDBJ whole genome shotgun (WGS) entry which is preliminary data.</text>
</comment>
<accession>A0A5J4X4X4</accession>
<name>A0A5J4X4X4_9EUKA</name>
<dbReference type="Gene3D" id="1.10.530.10">
    <property type="match status" value="1"/>
</dbReference>
<feature type="coiled-coil region" evidence="1">
    <location>
        <begin position="55"/>
        <end position="89"/>
    </location>
</feature>
<sequence length="239" mass="27644">MTTFKIISFIAIVSLILEVQALTSTNKLKDKLTSKYLDLKYKTSTKIDEMKEKTVENVDEMKENTADNIDKLKKKSSEKINDLKDLTSEKVEDLKDKTSTQFNKVKKNSVEMKKFGWANTDKQQIDELNRVLKKYSITTNLRVWHFLSQVAKESELGKYTIELGSKEYCSKYEFDTKIGKELGNTESGDGYKFKGAGYIQMTGRYNYQKFADFIYDQKVMNGFEYVSAVYPWECAGILI</sequence>
<dbReference type="AlphaFoldDB" id="A0A5J4X4X4"/>
<dbReference type="InterPro" id="IPR023346">
    <property type="entry name" value="Lysozyme-like_dom_sf"/>
</dbReference>
<dbReference type="SUPFAM" id="SSF53955">
    <property type="entry name" value="Lysozyme-like"/>
    <property type="match status" value="1"/>
</dbReference>
<evidence type="ECO:0000313" key="4">
    <source>
        <dbReference type="Proteomes" id="UP000324800"/>
    </source>
</evidence>
<evidence type="ECO:0000256" key="1">
    <source>
        <dbReference type="SAM" id="Coils"/>
    </source>
</evidence>
<organism evidence="3 4">
    <name type="scientific">Streblomastix strix</name>
    <dbReference type="NCBI Taxonomy" id="222440"/>
    <lineage>
        <taxon>Eukaryota</taxon>
        <taxon>Metamonada</taxon>
        <taxon>Preaxostyla</taxon>
        <taxon>Oxymonadida</taxon>
        <taxon>Streblomastigidae</taxon>
        <taxon>Streblomastix</taxon>
    </lineage>
</organism>
<dbReference type="SUPFAM" id="SSF58113">
    <property type="entry name" value="Apolipoprotein A-I"/>
    <property type="match status" value="1"/>
</dbReference>
<evidence type="ECO:0000256" key="2">
    <source>
        <dbReference type="SAM" id="SignalP"/>
    </source>
</evidence>